<dbReference type="AlphaFoldDB" id="A0AAE1LKA1"/>
<name>A0AAE1LKA1_9NEOP</name>
<dbReference type="SUPFAM" id="SSF46934">
    <property type="entry name" value="UBA-like"/>
    <property type="match status" value="1"/>
</dbReference>
<keyword evidence="2" id="KW-0963">Cytoplasm</keyword>
<dbReference type="CDD" id="cd14279">
    <property type="entry name" value="CUE"/>
    <property type="match status" value="1"/>
</dbReference>
<protein>
    <submittedName>
        <fullName evidence="6">BAG family molecular chaperone regulator 3</fullName>
    </submittedName>
</protein>
<dbReference type="PANTHER" id="PTHR14791:SF23">
    <property type="entry name" value="WW DOMAIN-CONTAINING PROTEIN"/>
    <property type="match status" value="1"/>
</dbReference>
<gene>
    <name evidence="6" type="ORF">KUF71_010387</name>
</gene>
<evidence type="ECO:0000313" key="7">
    <source>
        <dbReference type="Proteomes" id="UP001219518"/>
    </source>
</evidence>
<dbReference type="InterPro" id="IPR051105">
    <property type="entry name" value="WWC/KIBRA_Hippo_Reg"/>
</dbReference>
<keyword evidence="7" id="KW-1185">Reference proteome</keyword>
<feature type="region of interest" description="Disordered" evidence="3">
    <location>
        <begin position="52"/>
        <end position="74"/>
    </location>
</feature>
<dbReference type="Pfam" id="PF00397">
    <property type="entry name" value="WW"/>
    <property type="match status" value="1"/>
</dbReference>
<feature type="compositionally biased region" description="Polar residues" evidence="3">
    <location>
        <begin position="484"/>
        <end position="498"/>
    </location>
</feature>
<dbReference type="GO" id="GO:0019900">
    <property type="term" value="F:kinase binding"/>
    <property type="evidence" value="ECO:0007669"/>
    <property type="project" value="TreeGrafter"/>
</dbReference>
<evidence type="ECO:0000256" key="1">
    <source>
        <dbReference type="ARBA" id="ARBA00004496"/>
    </source>
</evidence>
<proteinExistence type="predicted"/>
<dbReference type="PANTHER" id="PTHR14791">
    <property type="entry name" value="BOMB/KIRA PROTEINS"/>
    <property type="match status" value="1"/>
</dbReference>
<dbReference type="GO" id="GO:0006355">
    <property type="term" value="P:regulation of DNA-templated transcription"/>
    <property type="evidence" value="ECO:0007669"/>
    <property type="project" value="TreeGrafter"/>
</dbReference>
<dbReference type="PROSITE" id="PS01159">
    <property type="entry name" value="WW_DOMAIN_1"/>
    <property type="match status" value="1"/>
</dbReference>
<dbReference type="CDD" id="cd00201">
    <property type="entry name" value="WW"/>
    <property type="match status" value="1"/>
</dbReference>
<reference evidence="6" key="1">
    <citation type="submission" date="2021-07" db="EMBL/GenBank/DDBJ databases">
        <authorList>
            <person name="Catto M.A."/>
            <person name="Jacobson A."/>
            <person name="Kennedy G."/>
            <person name="Labadie P."/>
            <person name="Hunt B.G."/>
            <person name="Srinivasan R."/>
        </authorList>
    </citation>
    <scope>NUCLEOTIDE SEQUENCE</scope>
    <source>
        <strain evidence="6">PL_HMW_Pooled</strain>
        <tissue evidence="6">Head</tissue>
    </source>
</reference>
<dbReference type="SMART" id="SM00456">
    <property type="entry name" value="WW"/>
    <property type="match status" value="1"/>
</dbReference>
<dbReference type="GO" id="GO:0043130">
    <property type="term" value="F:ubiquitin binding"/>
    <property type="evidence" value="ECO:0007669"/>
    <property type="project" value="InterPro"/>
</dbReference>
<reference evidence="6" key="2">
    <citation type="journal article" date="2023" name="BMC Genomics">
        <title>Pest status, molecular evolution, and epigenetic factors derived from the genome assembly of Frankliniella fusca, a thysanopteran phytovirus vector.</title>
        <authorList>
            <person name="Catto M.A."/>
            <person name="Labadie P.E."/>
            <person name="Jacobson A.L."/>
            <person name="Kennedy G.G."/>
            <person name="Srinivasan R."/>
            <person name="Hunt B.G."/>
        </authorList>
    </citation>
    <scope>NUCLEOTIDE SEQUENCE</scope>
    <source>
        <strain evidence="6">PL_HMW_Pooled</strain>
    </source>
</reference>
<dbReference type="InterPro" id="IPR003892">
    <property type="entry name" value="CUE"/>
</dbReference>
<dbReference type="GO" id="GO:0035330">
    <property type="term" value="P:regulation of hippo signaling"/>
    <property type="evidence" value="ECO:0007669"/>
    <property type="project" value="TreeGrafter"/>
</dbReference>
<feature type="compositionally biased region" description="Polar residues" evidence="3">
    <location>
        <begin position="58"/>
        <end position="67"/>
    </location>
</feature>
<comment type="subcellular location">
    <subcellularLocation>
        <location evidence="1">Cytoplasm</location>
    </subcellularLocation>
</comment>
<evidence type="ECO:0000313" key="6">
    <source>
        <dbReference type="EMBL" id="KAK3921172.1"/>
    </source>
</evidence>
<evidence type="ECO:0000256" key="2">
    <source>
        <dbReference type="ARBA" id="ARBA00022490"/>
    </source>
</evidence>
<dbReference type="SUPFAM" id="SSF51045">
    <property type="entry name" value="WW domain"/>
    <property type="match status" value="1"/>
</dbReference>
<feature type="region of interest" description="Disordered" evidence="3">
    <location>
        <begin position="506"/>
        <end position="551"/>
    </location>
</feature>
<dbReference type="GO" id="GO:0005737">
    <property type="term" value="C:cytoplasm"/>
    <property type="evidence" value="ECO:0007669"/>
    <property type="project" value="UniProtKB-SubCell"/>
</dbReference>
<feature type="domain" description="WW" evidence="4">
    <location>
        <begin position="9"/>
        <end position="43"/>
    </location>
</feature>
<organism evidence="6 7">
    <name type="scientific">Frankliniella fusca</name>
    <dbReference type="NCBI Taxonomy" id="407009"/>
    <lineage>
        <taxon>Eukaryota</taxon>
        <taxon>Metazoa</taxon>
        <taxon>Ecdysozoa</taxon>
        <taxon>Arthropoda</taxon>
        <taxon>Hexapoda</taxon>
        <taxon>Insecta</taxon>
        <taxon>Pterygota</taxon>
        <taxon>Neoptera</taxon>
        <taxon>Paraneoptera</taxon>
        <taxon>Thysanoptera</taxon>
        <taxon>Terebrantia</taxon>
        <taxon>Thripoidea</taxon>
        <taxon>Thripidae</taxon>
        <taxon>Frankliniella</taxon>
    </lineage>
</organism>
<evidence type="ECO:0000259" key="5">
    <source>
        <dbReference type="PROSITE" id="PS51140"/>
    </source>
</evidence>
<feature type="domain" description="CUE" evidence="5">
    <location>
        <begin position="271"/>
        <end position="314"/>
    </location>
</feature>
<dbReference type="GO" id="GO:0016477">
    <property type="term" value="P:cell migration"/>
    <property type="evidence" value="ECO:0007669"/>
    <property type="project" value="TreeGrafter"/>
</dbReference>
<sequence length="656" mass="71505">MADNNPALGPLPNGWECRNDPRTRRNYFINYNNRTTTWDDPRVQAPTVHAPPPYQEPTDITNMQPQLHGTPDHRNIYPSNPTPYHPQPAFHLPSPYIQEILRQDLSSYRPSPVPGRAHTAPLMGSHAIGHHSSSKIQETSFTSAVATENSVAKIAAMFPTVSETHIRALLIKYHSREAVVISALQVEKNPITTPGPYSTPPLARHIIIPPPVLPPNYHSTPPSGLRDFVSTPPPSLYSYGYGTGGTLTGSLASSSCMGSPAIRHSPRPHSSPKMKLRYMKSMFPKADETVILDTLYNVDNNVQAATSQLQAMGFDKRDTTSSLAGTPSSKMKVSEKVMNENEKGKVICTPTTSARLRSVEEKQGMRDRIKKSYPDLAEQVISMALESVDYDEKRADLILKTMIKEESTPKSTQPSSACSSQRPQSNKSEDADVSSFGTKTTVEADVIPQPIKKSIDPKSAEGEDLKVTQQLPASVENALKKDGSSTLQSGSGENGKTSKTILTNATVHPSPKKVQASNFSAQSQPKKTSVKKSKGKKEVPKISRGTSTTEDKEYRSAYRITPAGPNPGFHHGPNDELLIEEYVTWSGPSHIPEREHTSIAKGPNKALLGCHRTAARGPNREACKGPQKGLSKGSLYSRLAACNTASTMLVVESRGK</sequence>
<dbReference type="PROSITE" id="PS50020">
    <property type="entry name" value="WW_DOMAIN_2"/>
    <property type="match status" value="1"/>
</dbReference>
<dbReference type="Gene3D" id="1.10.8.10">
    <property type="entry name" value="DNA helicase RuvA subunit, C-terminal domain"/>
    <property type="match status" value="1"/>
</dbReference>
<comment type="caution">
    <text evidence="6">The sequence shown here is derived from an EMBL/GenBank/DDBJ whole genome shotgun (WGS) entry which is preliminary data.</text>
</comment>
<dbReference type="Proteomes" id="UP001219518">
    <property type="component" value="Unassembled WGS sequence"/>
</dbReference>
<feature type="domain" description="CUE" evidence="5">
    <location>
        <begin position="146"/>
        <end position="188"/>
    </location>
</feature>
<dbReference type="GO" id="GO:0046621">
    <property type="term" value="P:negative regulation of organ growth"/>
    <property type="evidence" value="ECO:0007669"/>
    <property type="project" value="TreeGrafter"/>
</dbReference>
<feature type="region of interest" description="Disordered" evidence="3">
    <location>
        <begin position="404"/>
        <end position="442"/>
    </location>
</feature>
<feature type="region of interest" description="Disordered" evidence="3">
    <location>
        <begin position="479"/>
        <end position="498"/>
    </location>
</feature>
<feature type="compositionally biased region" description="Polar residues" evidence="3">
    <location>
        <begin position="515"/>
        <end position="524"/>
    </location>
</feature>
<dbReference type="InterPro" id="IPR001202">
    <property type="entry name" value="WW_dom"/>
</dbReference>
<dbReference type="PROSITE" id="PS51140">
    <property type="entry name" value="CUE"/>
    <property type="match status" value="2"/>
</dbReference>
<evidence type="ECO:0000259" key="4">
    <source>
        <dbReference type="PROSITE" id="PS50020"/>
    </source>
</evidence>
<dbReference type="InterPro" id="IPR009060">
    <property type="entry name" value="UBA-like_sf"/>
</dbReference>
<evidence type="ECO:0000256" key="3">
    <source>
        <dbReference type="SAM" id="MobiDB-lite"/>
    </source>
</evidence>
<feature type="compositionally biased region" description="Polar residues" evidence="3">
    <location>
        <begin position="409"/>
        <end position="426"/>
    </location>
</feature>
<accession>A0AAE1LKA1</accession>
<dbReference type="Gene3D" id="2.20.70.10">
    <property type="match status" value="1"/>
</dbReference>
<dbReference type="InterPro" id="IPR036020">
    <property type="entry name" value="WW_dom_sf"/>
</dbReference>
<dbReference type="GO" id="GO:0060090">
    <property type="term" value="F:molecular adaptor activity"/>
    <property type="evidence" value="ECO:0007669"/>
    <property type="project" value="TreeGrafter"/>
</dbReference>
<dbReference type="EMBL" id="JAHWGI010001033">
    <property type="protein sequence ID" value="KAK3921172.1"/>
    <property type="molecule type" value="Genomic_DNA"/>
</dbReference>